<keyword evidence="4" id="KW-1185">Reference proteome</keyword>
<evidence type="ECO:0000259" key="2">
    <source>
        <dbReference type="PROSITE" id="PS51910"/>
    </source>
</evidence>
<evidence type="ECO:0000313" key="4">
    <source>
        <dbReference type="Proteomes" id="UP000284842"/>
    </source>
</evidence>
<dbReference type="Pfam" id="PF00704">
    <property type="entry name" value="Glyco_hydro_18"/>
    <property type="match status" value="1"/>
</dbReference>
<sequence>MKPLSHFKVQISGPTVDLTSDNRRPPIAGLPDWSQAGYEKGKPLPDSSKISTIITAAQLASEYGVIPNDGIDDTDGLQRAIKENYGLPDAFTLIQLPAGTINLSHTVYFGSNWIILRGAGSDPSSGTVIEFHPDDNTKYDVITANGANWDVSKMTFSWDYIIPDEDQTGMGEKHVRGTAGSGWLWPGRSIFRVGTDAIADKFQMPYNLAPPNRKDFFLGTANYHWRNDTGKIKGYMADQTRPIAGYAGTRKIYVDAQNSSWTEGRSPGFDVWVAVPARSVDFDDWQVRNQSYYENDFMYQDWFTVTNIGQDGDGTFIEVDHDLAWNVYPNSVAGGADQMDDLTYFTKVMPIHLSAHHIGIEDLYMTQPMPGLSAAEAAQNYGNMAPESAMHGIVFRYAKHCWVRNVRTFMTGSHPIATEAARHIQIQDSYFDGAWNKGAGGNGYVRGSRVWDSLYYNNTLRNLRHFTFQWSSMRNVATLQNMTCDLNLHGGYEAYNLLELNYVSVPYSHRAGNCLGRCGGEGGSSEGGTWAPIYWSTGNKASKWSGATGPQNVFFRNYMIKAFAPGSSQEDYLPYFSRDGSLSNTIWQFGWDRQTDFGSRYQHLSLDGGTNLLLDWANNERQSYDVDPAVGVNGQRTDDRTSLFFRDVRNASGIVSFSSIAGYAYCLGKVEPKVVGYYSGSAATRSCLPWHTNSIDPNTYTHVIFAYATLASDGTVSLTSAQQTQVQEIAALKTKFPDFKVFIAVGGWGLGNDATPLATIATSNSARTKFGTTASSLLASVNADGIDIEWTPCVGTRCISASQFSTIATQVKTGIGATKMLSLSTPNEFWYLSGVNTITTNLANIVEFISIITHQDAPNTVDHANDLPVIRATVARAQASGMPPSKMLFGIPFYSRPMGTSTLQSSCIGPNDLGQGTFPFYSVASIVYGGGYESVIIEEDNISTWYDKTSRAMLLELQDGTIMQSEVAESVSLRASLSQDLCMGGVSVYTIDQDSDNNELAAALYAPGGLSPVYEDIVAAFGIQAIDQNGYLRTDGYDAFSAHLAVEYPFFTAADNYRLLILAALDLQLKLSIRLSSLLKDKDFSNDSFELYKKWETKAINYELTNTTGLAREFFSCHTKITDTSDPTPVHCPGGFLDYQHMTDYREIFWVLDDREGYKQYLNETMDIDLDDLIQGSFRVSRNRESCFHQPGPPCPNPPCHSTLRTPLASSSSSQDDTLSRRSRHRRHRRALIRSTTDDVNMHEKRDEGDPFEPPSNCYTTWSGIWLIDPEETFANPGDVIRGYMEATDASIQEYGNSIYNTDSQAYLISTLSNLLDSVALGNNTIASMLAYTEQVRWAETLQDSVDQARARTSVWNILLDVFLGLLTVLPGVGQISRVATVARSAFASMKGLAKLGTASRSLKADSAFFRLAARESNLGLTTGSASIREAFRTSGAYFTRARLGESARTVQNVMTECVAETLGDIVLDTLLNNIPLSSPFPRRTDDAVATIGAIAPIALNISASLLPAASIAMGLLPRAPAAPKQPKPTCFFQIQAAKELKTDYVKFCESRTDKMLIPLDIRTNDLTQVYEGTFLECKTFDRTGDHLLEPDEVFKLFASILPGHKEKKGVKPSPYKLSQQEVDDICNALDPNSLATVQGHLNSQNNLAGLYGANTKGKRVTGANQEKNAILGTSTGTFKIVPEAREWGFEIAESHMLQYVDNRHIAATGLDGTFLQMHNKIQASNSNAAKNAWKKVTEHTLIGKTAASTPLLTLANNNEKKSTDTMRKFRQGAGKPLLPPTPVRIQVPSTPDPLRPPPPKQKRKADSVATTSNDPNNPCGASRRKRQRTDDDD</sequence>
<protein>
    <recommendedName>
        <fullName evidence="2">GH18 domain-containing protein</fullName>
    </recommendedName>
</protein>
<reference evidence="3 4" key="1">
    <citation type="journal article" date="2018" name="Evol. Lett.">
        <title>Horizontal gene cluster transfer increased hallucinogenic mushroom diversity.</title>
        <authorList>
            <person name="Reynolds H.T."/>
            <person name="Vijayakumar V."/>
            <person name="Gluck-Thaler E."/>
            <person name="Korotkin H.B."/>
            <person name="Matheny P.B."/>
            <person name="Slot J.C."/>
        </authorList>
    </citation>
    <scope>NUCLEOTIDE SEQUENCE [LARGE SCALE GENOMIC DNA]</scope>
    <source>
        <strain evidence="3 4">2629</strain>
    </source>
</reference>
<dbReference type="Proteomes" id="UP000284842">
    <property type="component" value="Unassembled WGS sequence"/>
</dbReference>
<feature type="region of interest" description="Disordered" evidence="1">
    <location>
        <begin position="1772"/>
        <end position="1834"/>
    </location>
</feature>
<dbReference type="InterPro" id="IPR050314">
    <property type="entry name" value="Glycosyl_Hydrlase_18"/>
</dbReference>
<dbReference type="STRING" id="181874.A0A409VC20"/>
<feature type="region of interest" description="Disordered" evidence="1">
    <location>
        <begin position="1185"/>
        <end position="1254"/>
    </location>
</feature>
<evidence type="ECO:0000313" key="3">
    <source>
        <dbReference type="EMBL" id="PPQ63549.1"/>
    </source>
</evidence>
<name>A0A409VC20_9AGAR</name>
<dbReference type="PANTHER" id="PTHR11177:SF333">
    <property type="entry name" value="CHITINASE"/>
    <property type="match status" value="1"/>
</dbReference>
<feature type="domain" description="GH18" evidence="2">
    <location>
        <begin position="672"/>
        <end position="1007"/>
    </location>
</feature>
<dbReference type="SUPFAM" id="SSF51445">
    <property type="entry name" value="(Trans)glycosidases"/>
    <property type="match status" value="1"/>
</dbReference>
<feature type="compositionally biased region" description="Basic and acidic residues" evidence="1">
    <location>
        <begin position="1236"/>
        <end position="1249"/>
    </location>
</feature>
<dbReference type="PANTHER" id="PTHR11177">
    <property type="entry name" value="CHITINASE"/>
    <property type="match status" value="1"/>
</dbReference>
<dbReference type="CDD" id="cd00598">
    <property type="entry name" value="GH18_chitinase-like"/>
    <property type="match status" value="1"/>
</dbReference>
<dbReference type="InterPro" id="IPR011050">
    <property type="entry name" value="Pectin_lyase_fold/virulence"/>
</dbReference>
<dbReference type="InterPro" id="IPR011583">
    <property type="entry name" value="Chitinase_II/V-like_cat"/>
</dbReference>
<evidence type="ECO:0000256" key="1">
    <source>
        <dbReference type="SAM" id="MobiDB-lite"/>
    </source>
</evidence>
<proteinExistence type="predicted"/>
<dbReference type="InParanoid" id="A0A409VC20"/>
<dbReference type="PROSITE" id="PS51910">
    <property type="entry name" value="GH18_2"/>
    <property type="match status" value="1"/>
</dbReference>
<dbReference type="Gene3D" id="3.20.20.80">
    <property type="entry name" value="Glycosidases"/>
    <property type="match status" value="1"/>
</dbReference>
<accession>A0A409VC20</accession>
<dbReference type="Gene3D" id="2.160.20.10">
    <property type="entry name" value="Single-stranded right-handed beta-helix, Pectin lyase-like"/>
    <property type="match status" value="1"/>
</dbReference>
<feature type="compositionally biased region" description="Pro residues" evidence="1">
    <location>
        <begin position="1791"/>
        <end position="1800"/>
    </location>
</feature>
<feature type="compositionally biased region" description="Basic residues" evidence="1">
    <location>
        <begin position="1221"/>
        <end position="1232"/>
    </location>
</feature>
<dbReference type="OrthoDB" id="73875at2759"/>
<dbReference type="EMBL" id="NHTK01006119">
    <property type="protein sequence ID" value="PPQ63549.1"/>
    <property type="molecule type" value="Genomic_DNA"/>
</dbReference>
<dbReference type="InterPro" id="IPR017853">
    <property type="entry name" value="GH"/>
</dbReference>
<dbReference type="InterPro" id="IPR012334">
    <property type="entry name" value="Pectin_lyas_fold"/>
</dbReference>
<dbReference type="GO" id="GO:0008061">
    <property type="term" value="F:chitin binding"/>
    <property type="evidence" value="ECO:0007669"/>
    <property type="project" value="InterPro"/>
</dbReference>
<feature type="region of interest" description="Disordered" evidence="1">
    <location>
        <begin position="15"/>
        <end position="44"/>
    </location>
</feature>
<organism evidence="3 4">
    <name type="scientific">Panaeolus cyanescens</name>
    <dbReference type="NCBI Taxonomy" id="181874"/>
    <lineage>
        <taxon>Eukaryota</taxon>
        <taxon>Fungi</taxon>
        <taxon>Dikarya</taxon>
        <taxon>Basidiomycota</taxon>
        <taxon>Agaricomycotina</taxon>
        <taxon>Agaricomycetes</taxon>
        <taxon>Agaricomycetidae</taxon>
        <taxon>Agaricales</taxon>
        <taxon>Agaricineae</taxon>
        <taxon>Galeropsidaceae</taxon>
        <taxon>Panaeolus</taxon>
    </lineage>
</organism>
<gene>
    <name evidence="3" type="ORF">CVT24_004779</name>
</gene>
<dbReference type="SUPFAM" id="SSF51126">
    <property type="entry name" value="Pectin lyase-like"/>
    <property type="match status" value="1"/>
</dbReference>
<dbReference type="SMART" id="SM00636">
    <property type="entry name" value="Glyco_18"/>
    <property type="match status" value="1"/>
</dbReference>
<dbReference type="GO" id="GO:0005975">
    <property type="term" value="P:carbohydrate metabolic process"/>
    <property type="evidence" value="ECO:0007669"/>
    <property type="project" value="InterPro"/>
</dbReference>
<comment type="caution">
    <text evidence="3">The sequence shown here is derived from an EMBL/GenBank/DDBJ whole genome shotgun (WGS) entry which is preliminary data.</text>
</comment>
<dbReference type="InterPro" id="IPR001223">
    <property type="entry name" value="Glyco_hydro18_cat"/>
</dbReference>